<evidence type="ECO:0000313" key="2">
    <source>
        <dbReference type="EMBL" id="SFO91543.1"/>
    </source>
</evidence>
<reference evidence="3" key="1">
    <citation type="submission" date="2016-10" db="EMBL/GenBank/DDBJ databases">
        <authorList>
            <person name="Varghese N."/>
            <person name="Submissions S."/>
        </authorList>
    </citation>
    <scope>NUCLEOTIDE SEQUENCE [LARGE SCALE GENOMIC DNA]</scope>
    <source>
        <strain evidence="3">DSM 44637</strain>
    </source>
</reference>
<evidence type="ECO:0000313" key="4">
    <source>
        <dbReference type="Proteomes" id="UP000470404"/>
    </source>
</evidence>
<name>A0A1I5L2Y1_9PSEU</name>
<organism evidence="2 3">
    <name type="scientific">Amycolatopsis rubida</name>
    <dbReference type="NCBI Taxonomy" id="112413"/>
    <lineage>
        <taxon>Bacteria</taxon>
        <taxon>Bacillati</taxon>
        <taxon>Actinomycetota</taxon>
        <taxon>Actinomycetes</taxon>
        <taxon>Pseudonocardiales</taxon>
        <taxon>Pseudonocardiaceae</taxon>
        <taxon>Amycolatopsis</taxon>
    </lineage>
</organism>
<dbReference type="EMBL" id="FOWC01000003">
    <property type="protein sequence ID" value="SFO91543.1"/>
    <property type="molecule type" value="Genomic_DNA"/>
</dbReference>
<gene>
    <name evidence="1" type="ORF">G3I59_47375</name>
    <name evidence="2" type="ORF">SAMN05421854_103424</name>
</gene>
<dbReference type="RefSeq" id="WP_157904907.1">
    <property type="nucleotide sequence ID" value="NZ_FOWC01000003.1"/>
</dbReference>
<dbReference type="Proteomes" id="UP000470404">
    <property type="component" value="Unassembled WGS sequence"/>
</dbReference>
<dbReference type="EMBL" id="JAAGNC010000224">
    <property type="protein sequence ID" value="NEC63016.1"/>
    <property type="molecule type" value="Genomic_DNA"/>
</dbReference>
<evidence type="ECO:0000313" key="3">
    <source>
        <dbReference type="Proteomes" id="UP000199137"/>
    </source>
</evidence>
<proteinExistence type="predicted"/>
<reference evidence="2" key="2">
    <citation type="submission" date="2016-10" db="EMBL/GenBank/DDBJ databases">
        <authorList>
            <person name="de Groot N.N."/>
        </authorList>
    </citation>
    <scope>NUCLEOTIDE SEQUENCE [LARGE SCALE GENOMIC DNA]</scope>
    <source>
        <strain evidence="2">DSM 44637</strain>
    </source>
</reference>
<dbReference type="Proteomes" id="UP000199137">
    <property type="component" value="Unassembled WGS sequence"/>
</dbReference>
<protein>
    <submittedName>
        <fullName evidence="2">Uncharacterized protein</fullName>
    </submittedName>
</protein>
<dbReference type="AlphaFoldDB" id="A0A1I5L2Y1"/>
<sequence length="52" mass="5483">MSPDRAQLAGDLEPLRATMAWECPGRIGEQAHVPGELMTAAGRPAAVGPRGW</sequence>
<evidence type="ECO:0000313" key="1">
    <source>
        <dbReference type="EMBL" id="NEC63016.1"/>
    </source>
</evidence>
<reference evidence="1 4" key="3">
    <citation type="submission" date="2020-01" db="EMBL/GenBank/DDBJ databases">
        <title>Insect and environment-associated Actinomycetes.</title>
        <authorList>
            <person name="Currrie C."/>
            <person name="Chevrette M."/>
            <person name="Carlson C."/>
            <person name="Stubbendieck R."/>
            <person name="Wendt-Pienkowski E."/>
        </authorList>
    </citation>
    <scope>NUCLEOTIDE SEQUENCE [LARGE SCALE GENOMIC DNA]</scope>
    <source>
        <strain evidence="1 4">SID8386</strain>
    </source>
</reference>
<keyword evidence="4" id="KW-1185">Reference proteome</keyword>
<dbReference type="STRING" id="112413.SAMN05421854_103424"/>
<accession>A0A1I5L2Y1</accession>